<dbReference type="PANTHER" id="PTHR43547:SF2">
    <property type="entry name" value="HYBRID SIGNAL TRANSDUCTION HISTIDINE KINASE C"/>
    <property type="match status" value="1"/>
</dbReference>
<dbReference type="SUPFAM" id="SSF52172">
    <property type="entry name" value="CheY-like"/>
    <property type="match status" value="2"/>
</dbReference>
<dbReference type="InterPro" id="IPR015943">
    <property type="entry name" value="WD40/YVTN_repeat-like_dom_sf"/>
</dbReference>
<keyword evidence="8" id="KW-0547">Nucleotide-binding</keyword>
<dbReference type="InterPro" id="IPR011110">
    <property type="entry name" value="Reg_prop"/>
</dbReference>
<dbReference type="Gene3D" id="3.40.50.2300">
    <property type="match status" value="2"/>
</dbReference>
<feature type="modified residue" description="4-aspartylphosphate" evidence="13">
    <location>
        <position position="1332"/>
    </location>
</feature>
<dbReference type="FunFam" id="1.10.287.130:FF:000003">
    <property type="entry name" value="Histidine kinase"/>
    <property type="match status" value="1"/>
</dbReference>
<dbReference type="PROSITE" id="PS50110">
    <property type="entry name" value="RESPONSE_REGULATORY"/>
    <property type="match status" value="2"/>
</dbReference>
<protein>
    <recommendedName>
        <fullName evidence="3">histidine kinase</fullName>
        <ecNumber evidence="3">2.7.13.3</ecNumber>
    </recommendedName>
</protein>
<feature type="signal peptide" evidence="15">
    <location>
        <begin position="1"/>
        <end position="20"/>
    </location>
</feature>
<dbReference type="InterPro" id="IPR036097">
    <property type="entry name" value="HisK_dim/P_sf"/>
</dbReference>
<dbReference type="SMART" id="SM00387">
    <property type="entry name" value="HATPase_c"/>
    <property type="match status" value="1"/>
</dbReference>
<dbReference type="InterPro" id="IPR003961">
    <property type="entry name" value="FN3_dom"/>
</dbReference>
<dbReference type="PANTHER" id="PTHR43547">
    <property type="entry name" value="TWO-COMPONENT HISTIDINE KINASE"/>
    <property type="match status" value="1"/>
</dbReference>
<evidence type="ECO:0000256" key="15">
    <source>
        <dbReference type="SAM" id="SignalP"/>
    </source>
</evidence>
<dbReference type="Pfam" id="PF07495">
    <property type="entry name" value="Y_Y_Y"/>
    <property type="match status" value="1"/>
</dbReference>
<organism evidence="18 19">
    <name type="scientific">Larkinella terrae</name>
    <dbReference type="NCBI Taxonomy" id="2025311"/>
    <lineage>
        <taxon>Bacteria</taxon>
        <taxon>Pseudomonadati</taxon>
        <taxon>Bacteroidota</taxon>
        <taxon>Cytophagia</taxon>
        <taxon>Cytophagales</taxon>
        <taxon>Spirosomataceae</taxon>
        <taxon>Larkinella</taxon>
    </lineage>
</organism>
<keyword evidence="15" id="KW-0732">Signal</keyword>
<feature type="domain" description="Response regulatory" evidence="17">
    <location>
        <begin position="1141"/>
        <end position="1254"/>
    </location>
</feature>
<dbReference type="InterPro" id="IPR011006">
    <property type="entry name" value="CheY-like_superfamily"/>
</dbReference>
<feature type="domain" description="Histidine kinase" evidence="16">
    <location>
        <begin position="899"/>
        <end position="1121"/>
    </location>
</feature>
<keyword evidence="10" id="KW-0067">ATP-binding</keyword>
<evidence type="ECO:0000256" key="2">
    <source>
        <dbReference type="ARBA" id="ARBA00004651"/>
    </source>
</evidence>
<dbReference type="SUPFAM" id="SSF55874">
    <property type="entry name" value="ATPase domain of HSP90 chaperone/DNA topoisomerase II/histidine kinase"/>
    <property type="match status" value="1"/>
</dbReference>
<dbReference type="EMBL" id="WJXZ01000002">
    <property type="protein sequence ID" value="MRS60689.1"/>
    <property type="molecule type" value="Genomic_DNA"/>
</dbReference>
<evidence type="ECO:0000256" key="8">
    <source>
        <dbReference type="ARBA" id="ARBA00022741"/>
    </source>
</evidence>
<comment type="catalytic activity">
    <reaction evidence="1">
        <text>ATP + protein L-histidine = ADP + protein N-phospho-L-histidine.</text>
        <dbReference type="EC" id="2.7.13.3"/>
    </reaction>
</comment>
<dbReference type="CDD" id="cd17546">
    <property type="entry name" value="REC_hyHK_CKI1_RcsC-like"/>
    <property type="match status" value="1"/>
</dbReference>
<keyword evidence="12" id="KW-0472">Membrane</keyword>
<evidence type="ECO:0000256" key="5">
    <source>
        <dbReference type="ARBA" id="ARBA00022553"/>
    </source>
</evidence>
<evidence type="ECO:0000256" key="7">
    <source>
        <dbReference type="ARBA" id="ARBA00022692"/>
    </source>
</evidence>
<dbReference type="CDD" id="cd00063">
    <property type="entry name" value="FN3"/>
    <property type="match status" value="1"/>
</dbReference>
<feature type="chain" id="PRO_5029739458" description="histidine kinase" evidence="15">
    <location>
        <begin position="21"/>
        <end position="1410"/>
    </location>
</feature>
<evidence type="ECO:0000313" key="18">
    <source>
        <dbReference type="EMBL" id="MRS60689.1"/>
    </source>
</evidence>
<dbReference type="InterPro" id="IPR013783">
    <property type="entry name" value="Ig-like_fold"/>
</dbReference>
<dbReference type="SUPFAM" id="SSF63829">
    <property type="entry name" value="Calcium-dependent phosphotriesterase"/>
    <property type="match status" value="1"/>
</dbReference>
<dbReference type="Pfam" id="PF02518">
    <property type="entry name" value="HATPase_c"/>
    <property type="match status" value="1"/>
</dbReference>
<dbReference type="FunFam" id="2.60.40.10:FF:000791">
    <property type="entry name" value="Two-component system sensor histidine kinase/response regulator"/>
    <property type="match status" value="1"/>
</dbReference>
<keyword evidence="14" id="KW-0175">Coiled coil</keyword>
<dbReference type="CDD" id="cd16922">
    <property type="entry name" value="HATPase_EvgS-ArcB-TorS-like"/>
    <property type="match status" value="1"/>
</dbReference>
<keyword evidence="19" id="KW-1185">Reference proteome</keyword>
<evidence type="ECO:0000256" key="1">
    <source>
        <dbReference type="ARBA" id="ARBA00000085"/>
    </source>
</evidence>
<dbReference type="InterPro" id="IPR011047">
    <property type="entry name" value="Quinoprotein_ADH-like_sf"/>
</dbReference>
<proteinExistence type="predicted"/>
<evidence type="ECO:0000256" key="9">
    <source>
        <dbReference type="ARBA" id="ARBA00022777"/>
    </source>
</evidence>
<dbReference type="Gene3D" id="1.10.287.130">
    <property type="match status" value="1"/>
</dbReference>
<keyword evidence="6" id="KW-0808">Transferase</keyword>
<feature type="coiled-coil region" evidence="14">
    <location>
        <begin position="830"/>
        <end position="892"/>
    </location>
</feature>
<dbReference type="Pfam" id="PF00072">
    <property type="entry name" value="Response_reg"/>
    <property type="match status" value="2"/>
</dbReference>
<dbReference type="CDD" id="cd00156">
    <property type="entry name" value="REC"/>
    <property type="match status" value="1"/>
</dbReference>
<evidence type="ECO:0000256" key="12">
    <source>
        <dbReference type="ARBA" id="ARBA00023136"/>
    </source>
</evidence>
<dbReference type="InterPro" id="IPR003661">
    <property type="entry name" value="HisK_dim/P_dom"/>
</dbReference>
<comment type="subcellular location">
    <subcellularLocation>
        <location evidence="2">Cell membrane</location>
        <topology evidence="2">Multi-pass membrane protein</topology>
    </subcellularLocation>
</comment>
<dbReference type="Pfam" id="PF07494">
    <property type="entry name" value="Reg_prop"/>
    <property type="match status" value="10"/>
</dbReference>
<dbReference type="SMART" id="SM00388">
    <property type="entry name" value="HisKA"/>
    <property type="match status" value="1"/>
</dbReference>
<feature type="domain" description="Response regulatory" evidence="17">
    <location>
        <begin position="1283"/>
        <end position="1398"/>
    </location>
</feature>
<evidence type="ECO:0000256" key="4">
    <source>
        <dbReference type="ARBA" id="ARBA00022475"/>
    </source>
</evidence>
<evidence type="ECO:0000256" key="13">
    <source>
        <dbReference type="PROSITE-ProRule" id="PRU00169"/>
    </source>
</evidence>
<dbReference type="Gene3D" id="2.130.10.10">
    <property type="entry name" value="YVTN repeat-like/Quinoprotein amine dehydrogenase"/>
    <property type="match status" value="4"/>
</dbReference>
<dbReference type="SUPFAM" id="SSF47384">
    <property type="entry name" value="Homodimeric domain of signal transducing histidine kinase"/>
    <property type="match status" value="1"/>
</dbReference>
<dbReference type="Proteomes" id="UP000441754">
    <property type="component" value="Unassembled WGS sequence"/>
</dbReference>
<keyword evidence="5 13" id="KW-0597">Phosphoprotein</keyword>
<gene>
    <name evidence="18" type="ORF">GJJ30_05240</name>
</gene>
<dbReference type="RefSeq" id="WP_154173888.1">
    <property type="nucleotide sequence ID" value="NZ_WJXZ01000002.1"/>
</dbReference>
<name>A0A7K0EFR3_9BACT</name>
<evidence type="ECO:0000259" key="17">
    <source>
        <dbReference type="PROSITE" id="PS50110"/>
    </source>
</evidence>
<dbReference type="GO" id="GO:0005524">
    <property type="term" value="F:ATP binding"/>
    <property type="evidence" value="ECO:0007669"/>
    <property type="project" value="UniProtKB-KW"/>
</dbReference>
<dbReference type="SMART" id="SM00448">
    <property type="entry name" value="REC"/>
    <property type="match status" value="2"/>
</dbReference>
<keyword evidence="9" id="KW-0418">Kinase</keyword>
<evidence type="ECO:0000256" key="3">
    <source>
        <dbReference type="ARBA" id="ARBA00012438"/>
    </source>
</evidence>
<evidence type="ECO:0000256" key="14">
    <source>
        <dbReference type="SAM" id="Coils"/>
    </source>
</evidence>
<keyword evidence="11" id="KW-1133">Transmembrane helix</keyword>
<dbReference type="Gene3D" id="3.30.565.10">
    <property type="entry name" value="Histidine kinase-like ATPase, C-terminal domain"/>
    <property type="match status" value="1"/>
</dbReference>
<dbReference type="Pfam" id="PF00512">
    <property type="entry name" value="HisKA"/>
    <property type="match status" value="1"/>
</dbReference>
<dbReference type="EC" id="2.7.13.3" evidence="3"/>
<evidence type="ECO:0000259" key="16">
    <source>
        <dbReference type="PROSITE" id="PS50109"/>
    </source>
</evidence>
<evidence type="ECO:0000313" key="19">
    <source>
        <dbReference type="Proteomes" id="UP000441754"/>
    </source>
</evidence>
<dbReference type="CDD" id="cd00146">
    <property type="entry name" value="PKD"/>
    <property type="match status" value="1"/>
</dbReference>
<accession>A0A7K0EFR3</accession>
<dbReference type="PROSITE" id="PS50109">
    <property type="entry name" value="HIS_KIN"/>
    <property type="match status" value="1"/>
</dbReference>
<evidence type="ECO:0000256" key="10">
    <source>
        <dbReference type="ARBA" id="ARBA00022840"/>
    </source>
</evidence>
<dbReference type="InterPro" id="IPR001789">
    <property type="entry name" value="Sig_transdc_resp-reg_receiver"/>
</dbReference>
<dbReference type="CDD" id="cd00082">
    <property type="entry name" value="HisKA"/>
    <property type="match status" value="1"/>
</dbReference>
<reference evidence="18 19" key="1">
    <citation type="journal article" date="2018" name="Antonie Van Leeuwenhoek">
        <title>Larkinella terrae sp. nov., isolated from soil on Jeju Island, South Korea.</title>
        <authorList>
            <person name="Ten L.N."/>
            <person name="Jeon J."/>
            <person name="Park S.J."/>
            <person name="Park S."/>
            <person name="Lee S.Y."/>
            <person name="Kim M.K."/>
            <person name="Jung H.Y."/>
        </authorList>
    </citation>
    <scope>NUCLEOTIDE SEQUENCE [LARGE SCALE GENOMIC DNA]</scope>
    <source>
        <strain evidence="18 19">KCTC 52001</strain>
    </source>
</reference>
<evidence type="ECO:0000256" key="11">
    <source>
        <dbReference type="ARBA" id="ARBA00022989"/>
    </source>
</evidence>
<dbReference type="InterPro" id="IPR003594">
    <property type="entry name" value="HATPase_dom"/>
</dbReference>
<dbReference type="InterPro" id="IPR005467">
    <property type="entry name" value="His_kinase_dom"/>
</dbReference>
<dbReference type="PRINTS" id="PR00344">
    <property type="entry name" value="BCTRLSENSOR"/>
</dbReference>
<keyword evidence="4" id="KW-1003">Cell membrane</keyword>
<dbReference type="InterPro" id="IPR004358">
    <property type="entry name" value="Sig_transdc_His_kin-like_C"/>
</dbReference>
<sequence length="1410" mass="159137">MKPVHVVLFLFFLLVLPFNAQPNPIRFKHITTNEGLSQNNVTCILQDKRGFMWFGTQDGLNRYDGYTFTVYRNDPKNPTSLSHNFIRSLYEDRKGRLWVGSEDGGLSLFNREADNFTNYQRTADNLNSLSHNQVMTIVEDRRGFLWVGTFGGGLNRFDPTTRTFTHFTHDPAKPGSLNDDFIHDLLVDTQGRVWAATDGGGLDEFDATTQTFRHFINNPADKTSLSFNSLRAVFEDSQQRIWVATEGGGLNLLNPDQRTFTRFQNNPANPNSISHNDVISLEEGRGGSLWIGTRNGGINVLSKDLTTFTRYPYSETNGEGLNNGSIYAIRRDRKGDMWIGTYSGGINFYDREPRKFELYEKDKYNPNSLSNNNVLSVIEDAQGTIWMGTDGGGLNRLVRRTNQYTRFLHNPENPASIGSDFVMCVYEDRDHTIWTGNYKGGLSLWKKETGGFYNFARSDGADGISHESICTIIEDQEGNLWLGTLGAGVSRYNKKTGRFVHYRPNPTVAGSIAHAVIRSLYCDRNGIVWVGTEGGGLNRFDRQTNTFTAYRYNRKLPGSLSNNLVNRIYEDSHGNLWVGTDSGLNRFNAKTQSFVTYLQQDGLPNDVIQGIVEDNHNNLWISTNKGLSKFNPRTKTFRNYGISDGLQGNSFNRRAVFEGPQGEIFFGGTNGLTTFFPDSLRDNPTIPPVFITDFQLFNQPVAIGAPDSPLLKSISETTDITLAYWQSMFSMKFAALNYSLPEKNQYAYKLEGFDRNWNFVGNNRSATYTNLDPGEYVFRVKASNNDGIWNERGTALRITITPPYWKTWWFRLGLVLVLLFGAYAFYRWRVKAIEAKKNELEKVVSERTAEVLYQTEELQTQSEHLQALVEEIHEQRVQEKQAREEAEKANQAKSVFLATMSHEIRTPMNGVLGMTYLLQETELSEEQHEYVDTIHQCGTNLLGVINDILDFSKIESGSLELELQDVDLRHCIEDVLDLFAGKAAELELDLVYEIGHQVPTQIVGDSLRLRQILINLVGNAIKFTQRGEVFVSIGLQRRISDQELELVFRVRDTGIGIAKDKLQRLFKAFSQVDSSMTRRYGGTGLGLAISERLVKLMGGTIDVDSEEGVGTRFTFTIQCHVSQQAQRQYIYFNSGENDGKRVLLVDDNPTNLTILKAHLEQWKLVVVAASSGKQALALLTQELPFQLVITDMQMPEINGVQLARAIRGRNLLLPIILLSSIGEESRKSYPDLFSSVLTKPVKQQQLFDVVQKQLKQSGELPAVVAKTVHHALSESFAQEYPLQILVAEDYPANQKLALNILSKLGYQPHLAQNGAEVLELVQRRFYEVILMDVQMPEMNGLEATIWIRQQTGPQPTIIAMTANAMADDREECLRAGMDDYIAKPIVIEELKTALQQTALVRQAQAAARDS</sequence>
<feature type="modified residue" description="4-aspartylphosphate" evidence="13">
    <location>
        <position position="1191"/>
    </location>
</feature>
<dbReference type="InterPro" id="IPR036890">
    <property type="entry name" value="HATPase_C_sf"/>
</dbReference>
<evidence type="ECO:0000256" key="6">
    <source>
        <dbReference type="ARBA" id="ARBA00022679"/>
    </source>
</evidence>
<dbReference type="InterPro" id="IPR011123">
    <property type="entry name" value="Y_Y_Y"/>
</dbReference>
<dbReference type="OrthoDB" id="9809670at2"/>
<dbReference type="SUPFAM" id="SSF50998">
    <property type="entry name" value="Quinoprotein alcohol dehydrogenase-like"/>
    <property type="match status" value="1"/>
</dbReference>
<keyword evidence="7" id="KW-0812">Transmembrane</keyword>
<dbReference type="Gene3D" id="2.60.40.10">
    <property type="entry name" value="Immunoglobulins"/>
    <property type="match status" value="1"/>
</dbReference>
<dbReference type="FunFam" id="3.30.565.10:FF:000010">
    <property type="entry name" value="Sensor histidine kinase RcsC"/>
    <property type="match status" value="1"/>
</dbReference>
<dbReference type="GO" id="GO:0005886">
    <property type="term" value="C:plasma membrane"/>
    <property type="evidence" value="ECO:0007669"/>
    <property type="project" value="UniProtKB-SubCell"/>
</dbReference>
<comment type="caution">
    <text evidence="18">The sequence shown here is derived from an EMBL/GenBank/DDBJ whole genome shotgun (WGS) entry which is preliminary data.</text>
</comment>
<dbReference type="GO" id="GO:0000155">
    <property type="term" value="F:phosphorelay sensor kinase activity"/>
    <property type="evidence" value="ECO:0007669"/>
    <property type="project" value="InterPro"/>
</dbReference>